<protein>
    <submittedName>
        <fullName evidence="2">Uncharacterized protein</fullName>
    </submittedName>
</protein>
<reference evidence="2" key="1">
    <citation type="journal article" date="1999" name="Methods Enzymol.">
        <title>High-efficiency full-length cDNA cloning.</title>
        <authorList>
            <person name="Carninci P."/>
            <person name="Hayashizaki Y."/>
        </authorList>
    </citation>
    <scope>NUCLEOTIDE SEQUENCE</scope>
    <source>
        <strain evidence="2">C57BL/6J</strain>
        <tissue evidence="2">Testis</tissue>
    </source>
</reference>
<reference evidence="2" key="2">
    <citation type="journal article" date="2000" name="Genome Res.">
        <title>Normalization and subtraction of cap-trapper-selected cDNAs to prepare full-length cDNA libraries for rapid discovery of new genes.</title>
        <authorList>
            <person name="Carninci P."/>
            <person name="Shibata Y."/>
            <person name="Hayatsu N."/>
            <person name="Sugahara Y."/>
            <person name="Shibata K."/>
            <person name="Itoh M."/>
            <person name="Konno H."/>
            <person name="Okazaki Y."/>
            <person name="Muramatsu M."/>
            <person name="Hayashizaki Y."/>
        </authorList>
    </citation>
    <scope>NUCLEOTIDE SEQUENCE</scope>
    <source>
        <strain evidence="2">C57BL/6J</strain>
        <tissue evidence="2">Testis</tissue>
    </source>
</reference>
<organism evidence="2">
    <name type="scientific">Mus musculus</name>
    <name type="common">Mouse</name>
    <dbReference type="NCBI Taxonomy" id="10090"/>
    <lineage>
        <taxon>Eukaryota</taxon>
        <taxon>Metazoa</taxon>
        <taxon>Chordata</taxon>
        <taxon>Craniata</taxon>
        <taxon>Vertebrata</taxon>
        <taxon>Euteleostomi</taxon>
        <taxon>Mammalia</taxon>
        <taxon>Eutheria</taxon>
        <taxon>Euarchontoglires</taxon>
        <taxon>Glires</taxon>
        <taxon>Rodentia</taxon>
        <taxon>Myomorpha</taxon>
        <taxon>Muroidea</taxon>
        <taxon>Muridae</taxon>
        <taxon>Murinae</taxon>
        <taxon>Mus</taxon>
        <taxon>Mus</taxon>
    </lineage>
</organism>
<reference evidence="2" key="3">
    <citation type="journal article" date="2000" name="Genome Res.">
        <title>RIKEN integrated sequence analysis (RISA) system--384-format sequencing pipeline with 384 multicapillary sequencer.</title>
        <authorList>
            <person name="Shibata K."/>
            <person name="Itoh M."/>
            <person name="Aizawa K."/>
            <person name="Nagaoka S."/>
            <person name="Sasaki N."/>
            <person name="Carninci P."/>
            <person name="Konno H."/>
            <person name="Akiyama J."/>
            <person name="Nishi K."/>
            <person name="Kitsunai T."/>
            <person name="Tashiro H."/>
            <person name="Itoh M."/>
            <person name="Sumi N."/>
            <person name="Ishii Y."/>
            <person name="Nakamura S."/>
            <person name="Hazama M."/>
            <person name="Nishine T."/>
            <person name="Harada A."/>
            <person name="Yamamoto R."/>
            <person name="Matsumoto H."/>
            <person name="Sakaguchi S."/>
            <person name="Ikegami T."/>
            <person name="Kashiwagi K."/>
            <person name="Fujiwake S."/>
            <person name="Inoue K."/>
            <person name="Togawa Y."/>
            <person name="Izawa M."/>
            <person name="Ohara E."/>
            <person name="Watahiki M."/>
            <person name="Yoneda Y."/>
            <person name="Ishikawa T."/>
            <person name="Ozawa K."/>
            <person name="Tanaka T."/>
            <person name="Matsuura S."/>
            <person name="Kawai J."/>
            <person name="Okazaki Y."/>
            <person name="Muramatsu M."/>
            <person name="Inoue Y."/>
            <person name="Kira A."/>
            <person name="Hayashizaki Y."/>
        </authorList>
    </citation>
    <scope>NUCLEOTIDE SEQUENCE</scope>
    <source>
        <strain evidence="2">C57BL/6J</strain>
        <tissue evidence="2">Testis</tissue>
    </source>
</reference>
<dbReference type="EMBL" id="AK076721">
    <property type="protein sequence ID" value="BAC36454.1"/>
    <property type="molecule type" value="mRNA"/>
</dbReference>
<evidence type="ECO:0000313" key="2">
    <source>
        <dbReference type="EMBL" id="BAC36454.1"/>
    </source>
</evidence>
<sequence length="100" mass="10776">VFRPALKLTCAAASVRVGLDSAGLAFRKILGAEDGGILEGLHRRRWLNRAGSVPLRKLCAWRALKPEATVAEPRSLRLPGSRLGGRTLTASDTVDSEIRT</sequence>
<dbReference type="AGR" id="MGI:3648499"/>
<feature type="non-terminal residue" evidence="2">
    <location>
        <position position="1"/>
    </location>
</feature>
<name>Q8C616_MOUSE</name>
<feature type="region of interest" description="Disordered" evidence="1">
    <location>
        <begin position="79"/>
        <end position="100"/>
    </location>
</feature>
<evidence type="ECO:0000256" key="1">
    <source>
        <dbReference type="SAM" id="MobiDB-lite"/>
    </source>
</evidence>
<reference evidence="2" key="4">
    <citation type="journal article" date="2001" name="Nature">
        <title>Functional annotation of a full-length mouse cDNA collection.</title>
        <authorList>
            <consortium name="The RIKEN Genome Exploration Research Group Phase II Team and the FANTOM Consortium"/>
        </authorList>
    </citation>
    <scope>NUCLEOTIDE SEQUENCE</scope>
    <source>
        <strain evidence="2">C57BL/6J</strain>
        <tissue evidence="2">Testis</tissue>
    </source>
</reference>
<evidence type="ECO:0000313" key="3">
    <source>
        <dbReference type="MGI" id="MGI:3648499"/>
    </source>
</evidence>
<proteinExistence type="evidence at transcript level"/>
<dbReference type="AlphaFoldDB" id="Q8C616"/>
<reference evidence="2" key="6">
    <citation type="submission" date="2002-04" db="EMBL/GenBank/DDBJ databases">
        <authorList>
            <person name="Adachi J."/>
            <person name="Aizawa K."/>
            <person name="Akimura T."/>
            <person name="Arakawa T."/>
            <person name="Bono H."/>
            <person name="Carninci P."/>
            <person name="Fukuda S."/>
            <person name="Furuno M."/>
            <person name="Hanagaki T."/>
            <person name="Hara A."/>
            <person name="Hashizume W."/>
            <person name="Hayashida K."/>
            <person name="Hayatsu N."/>
            <person name="Hiramoto K."/>
            <person name="Hiraoka T."/>
            <person name="Hirozane T."/>
            <person name="Hori F."/>
            <person name="Imotani K."/>
            <person name="Ishii Y."/>
            <person name="Itoh M."/>
            <person name="Kagawa I."/>
            <person name="Kasukawa T."/>
            <person name="Katoh H."/>
            <person name="Kawai J."/>
            <person name="Kojima Y."/>
            <person name="Kondo S."/>
            <person name="Konno H."/>
            <person name="Kouda M."/>
            <person name="Koya S."/>
            <person name="Kurihara C."/>
            <person name="Matsuyama T."/>
            <person name="Miyazaki A."/>
            <person name="Murata M."/>
            <person name="Nakamura M."/>
            <person name="Nishi K."/>
            <person name="Nomura K."/>
            <person name="Numazaki R."/>
            <person name="Ohno M."/>
            <person name="Ohsato N."/>
            <person name="Okazaki Y."/>
            <person name="Saito R."/>
            <person name="Saitoh H."/>
            <person name="Sakai C."/>
            <person name="Sakai K."/>
            <person name="Sakazume N."/>
            <person name="Sano H."/>
            <person name="Sasaki D."/>
            <person name="Shibata K."/>
            <person name="Shinagawa A."/>
            <person name="Shiraki T."/>
            <person name="Sogabe Y."/>
            <person name="Tagami M."/>
            <person name="Tagawa A."/>
            <person name="Takahashi F."/>
            <person name="Takaku-Akahira S."/>
            <person name="Takeda Y."/>
            <person name="Tanaka T."/>
            <person name="Tomaru A."/>
            <person name="Toya T."/>
            <person name="Yasunishi A."/>
            <person name="Muramatsu M."/>
            <person name="Hayashizaki Y."/>
        </authorList>
    </citation>
    <scope>NUCLEOTIDE SEQUENCE</scope>
    <source>
        <strain evidence="2">C57BL/6J</strain>
        <tissue evidence="2">Testis</tissue>
    </source>
</reference>
<gene>
    <name evidence="3" type="primary">Gm5129</name>
    <name evidence="3" type="synonym">EG332993</name>
</gene>
<dbReference type="MGI" id="MGI:3648499">
    <property type="gene designation" value="Gm5129"/>
</dbReference>
<reference evidence="2" key="8">
    <citation type="journal article" date="2005" name="Science">
        <title>Antisense Transcription in the Mammalian Transcriptome.</title>
        <authorList>
            <consortium name="RIKEN Genome Exploration Research Group and Genome Science Group (Genome Network Project Core Group) and the FANTOM Consortium"/>
        </authorList>
    </citation>
    <scope>NUCLEOTIDE SEQUENCE</scope>
    <source>
        <strain evidence="2">C57BL/6J</strain>
        <tissue evidence="2">Testis</tissue>
    </source>
</reference>
<reference evidence="2" key="5">
    <citation type="journal article" date="2002" name="Nature">
        <title>Analysis of the mouse transcriptome based on functional annotation of 60,770 full-length cDNAs.</title>
        <authorList>
            <consortium name="The FANTOM Consortium and the RIKEN Genome Exploration Research Group Phase I and II Team"/>
        </authorList>
    </citation>
    <scope>NUCLEOTIDE SEQUENCE</scope>
    <source>
        <strain evidence="2">C57BL/6J</strain>
        <tissue evidence="2">Testis</tissue>
    </source>
</reference>
<reference evidence="2" key="7">
    <citation type="journal article" date="2005" name="Science">
        <title>The Transcriptional Landscape of the Mammalian Genome.</title>
        <authorList>
            <consortium name="The FANTOM Consortium"/>
            <consortium name="Riken Genome Exploration Research Group and Genome Science Group (Genome Network Project Core Group)"/>
        </authorList>
    </citation>
    <scope>NUCLEOTIDE SEQUENCE</scope>
    <source>
        <strain evidence="2">C57BL/6J</strain>
        <tissue evidence="2">Testis</tissue>
    </source>
</reference>
<accession>Q8C616</accession>